<reference evidence="3 4" key="1">
    <citation type="journal article" date="2022" name="Nat. Genet.">
        <title>Improved pea reference genome and pan-genome highlight genomic features and evolutionary characteristics.</title>
        <authorList>
            <person name="Yang T."/>
            <person name="Liu R."/>
            <person name="Luo Y."/>
            <person name="Hu S."/>
            <person name="Wang D."/>
            <person name="Wang C."/>
            <person name="Pandey M.K."/>
            <person name="Ge S."/>
            <person name="Xu Q."/>
            <person name="Li N."/>
            <person name="Li G."/>
            <person name="Huang Y."/>
            <person name="Saxena R.K."/>
            <person name="Ji Y."/>
            <person name="Li M."/>
            <person name="Yan X."/>
            <person name="He Y."/>
            <person name="Liu Y."/>
            <person name="Wang X."/>
            <person name="Xiang C."/>
            <person name="Varshney R.K."/>
            <person name="Ding H."/>
            <person name="Gao S."/>
            <person name="Zong X."/>
        </authorList>
    </citation>
    <scope>NUCLEOTIDE SEQUENCE [LARGE SCALE GENOMIC DNA]</scope>
    <source>
        <strain evidence="3 4">cv. Zhongwan 6</strain>
    </source>
</reference>
<evidence type="ECO:0000313" key="4">
    <source>
        <dbReference type="Proteomes" id="UP001058974"/>
    </source>
</evidence>
<protein>
    <submittedName>
        <fullName evidence="3">Uncharacterized protein</fullName>
    </submittedName>
</protein>
<dbReference type="InterPro" id="IPR011989">
    <property type="entry name" value="ARM-like"/>
</dbReference>
<dbReference type="PANTHER" id="PTHR45958:SF12">
    <property type="entry name" value="OS01G0948500 PROTEIN"/>
    <property type="match status" value="1"/>
</dbReference>
<proteinExistence type="predicted"/>
<dbReference type="Gramene" id="Psat05G0604400-T1">
    <property type="protein sequence ID" value="KAI5410747.1"/>
    <property type="gene ID" value="KIW84_056044"/>
</dbReference>
<sequence length="938" mass="104339">MTMTTTNKAKNPYVTTTLYLMLYSRLKTTLLTPCPFYIPHFSTPFFTLVLQISMVNINNNKKIQTGSVLFFAVSLSFYVKFSPLNFNYVGSNLNERLSEFLYFAVFVNNKENMEKGDFSEMLSRMKALADEVVKAKKSEIEVEAFSEFGMLVEKLLPILNELSDKSTVLDKPSIRKSLESLENELRRARTLTKSLNLRHPVKQIEDMTHDIGRSLGVLLVASLEVSIDFREQICILQRQMMNARFDGISSMTSSPKSEFFAGETKAVGEIEEEIIDVSIDDVVLQLKNGNDEEFAVSLLRLKEFLRNEKLDSGLINEEATISILFNRLSSCKADNRLAIIQLLRRIAFGNDEKKEKMVEVEFLSAVVKSLTRDSEERREAVGLLLDLSNVPAVRRRIGRIQGCIVMLVAILNSDDSVASHDAAKLLDILSSNNQNALHMAEAGYFRPLVQYLKEGSDMNKILMATALSRLELTDNSKLTLGEDGAIEPLVKMFVTGKLESKLSSLNALQNLSSLTENVQRLIQSGITGSLLQLLFSVTSVLMTLREPASAILARIAQSESILVNEDVAQQMLSLLNLSSPIIQSHLLEALNSMSSHLGASKVRRKMKEKGALQLLLPFLKESNTKIRCKVLNLLYTLSKDITDELTEYLDETHLLNIVNIVSTSTSESEKAAAVGILSNLPASDKKVTDALKRANLLQILISILYSSNASKSPSTNSLTESATGVINRFTNSSDKKLQLVSVQHGIIPLLVKLLSTGSPITKSRAANSLTQLSQNSLSLRKSRKSRWLCVQPSANAYCEVHDGYCFVNSTFCLVKAGAVSRLIEILEDKEKEVVEASLVALSTLLQDEIWENGVNFIAKLSGVQAIVKSLEVGDAKVQEKALWMLERIFKIEEHRVKYGESAQVVLIDLAQKSDSRLKSTVAKVLAELELLQDQSSYF</sequence>
<keyword evidence="1" id="KW-0677">Repeat</keyword>
<dbReference type="InterPro" id="IPR016024">
    <property type="entry name" value="ARM-type_fold"/>
</dbReference>
<dbReference type="OrthoDB" id="1683831at2759"/>
<feature type="coiled-coil region" evidence="2">
    <location>
        <begin position="171"/>
        <end position="198"/>
    </location>
</feature>
<dbReference type="PANTHER" id="PTHR45958">
    <property type="entry name" value="RING-TYPE E3 UBIQUITIN TRANSFERASE"/>
    <property type="match status" value="1"/>
</dbReference>
<evidence type="ECO:0000256" key="2">
    <source>
        <dbReference type="SAM" id="Coils"/>
    </source>
</evidence>
<dbReference type="AlphaFoldDB" id="A0A9D4WZP5"/>
<dbReference type="EMBL" id="JAMSHJ010000005">
    <property type="protein sequence ID" value="KAI5410747.1"/>
    <property type="molecule type" value="Genomic_DNA"/>
</dbReference>
<dbReference type="SUPFAM" id="SSF48371">
    <property type="entry name" value="ARM repeat"/>
    <property type="match status" value="2"/>
</dbReference>
<gene>
    <name evidence="3" type="ORF">KIW84_056044</name>
</gene>
<keyword evidence="4" id="KW-1185">Reference proteome</keyword>
<evidence type="ECO:0000256" key="1">
    <source>
        <dbReference type="ARBA" id="ARBA00022737"/>
    </source>
</evidence>
<name>A0A9D4WZP5_PEA</name>
<organism evidence="3 4">
    <name type="scientific">Pisum sativum</name>
    <name type="common">Garden pea</name>
    <name type="synonym">Lathyrus oleraceus</name>
    <dbReference type="NCBI Taxonomy" id="3888"/>
    <lineage>
        <taxon>Eukaryota</taxon>
        <taxon>Viridiplantae</taxon>
        <taxon>Streptophyta</taxon>
        <taxon>Embryophyta</taxon>
        <taxon>Tracheophyta</taxon>
        <taxon>Spermatophyta</taxon>
        <taxon>Magnoliopsida</taxon>
        <taxon>eudicotyledons</taxon>
        <taxon>Gunneridae</taxon>
        <taxon>Pentapetalae</taxon>
        <taxon>rosids</taxon>
        <taxon>fabids</taxon>
        <taxon>Fabales</taxon>
        <taxon>Fabaceae</taxon>
        <taxon>Papilionoideae</taxon>
        <taxon>50 kb inversion clade</taxon>
        <taxon>NPAAA clade</taxon>
        <taxon>Hologalegina</taxon>
        <taxon>IRL clade</taxon>
        <taxon>Fabeae</taxon>
        <taxon>Lathyrus</taxon>
    </lineage>
</organism>
<accession>A0A9D4WZP5</accession>
<keyword evidence="2" id="KW-0175">Coiled coil</keyword>
<comment type="caution">
    <text evidence="3">The sequence shown here is derived from an EMBL/GenBank/DDBJ whole genome shotgun (WGS) entry which is preliminary data.</text>
</comment>
<dbReference type="SMART" id="SM00185">
    <property type="entry name" value="ARM"/>
    <property type="match status" value="9"/>
</dbReference>
<dbReference type="InterPro" id="IPR000225">
    <property type="entry name" value="Armadillo"/>
</dbReference>
<evidence type="ECO:0000313" key="3">
    <source>
        <dbReference type="EMBL" id="KAI5410747.1"/>
    </source>
</evidence>
<dbReference type="Proteomes" id="UP001058974">
    <property type="component" value="Chromosome 5"/>
</dbReference>
<dbReference type="Gene3D" id="1.25.10.10">
    <property type="entry name" value="Leucine-rich Repeat Variant"/>
    <property type="match status" value="3"/>
</dbReference>
<dbReference type="InterPro" id="IPR052608">
    <property type="entry name" value="U-box_domain_protein"/>
</dbReference>